<dbReference type="Proteomes" id="UP000053039">
    <property type="component" value="Unassembled WGS sequence"/>
</dbReference>
<evidence type="ECO:0000313" key="2">
    <source>
        <dbReference type="Proteomes" id="UP000053039"/>
    </source>
</evidence>
<accession>A0A117PNA6</accession>
<sequence length="371" mass="39924">MSELTTAAPATEPFALHVGWVVPPFFHELPLGTDDADEAAEQLYETVHKVMPGGTDQDRFRMFVTYAGIIDDLRNAGAVYAGFCNLDFDGRPSTATVAVYRMPLHDITAEDVLSEALTGLRRAYPEDDVRISTLPSGKGDSEAVVRIGQAPFTLTAEASPTGEPLEVPRGQIQVYIPLPNNADLLAFELSTPCMEDWDFYSELFATIVRTLDWATEEQAEMEAALSQAQPVPDVAPQPAVVQELYALSSRVLDGLGVRGRMDEGNEVSSVTCGDCWSKGLTTVCTARHLWRIDGVPDEQLGAAVGRLDTAFQSQGWLKLAGTPGESVSLAADSGAGHRVNVTVMPGRQRLVVEVVAPCTRTVRGPGDSVFG</sequence>
<dbReference type="EMBL" id="LMWM01000050">
    <property type="protein sequence ID" value="KUM82701.1"/>
    <property type="molecule type" value="Genomic_DNA"/>
</dbReference>
<dbReference type="RefSeq" id="WP_031038051.1">
    <property type="nucleotide sequence ID" value="NZ_KQ948154.1"/>
</dbReference>
<proteinExistence type="predicted"/>
<comment type="caution">
    <text evidence="1">The sequence shown here is derived from an EMBL/GenBank/DDBJ whole genome shotgun (WGS) entry which is preliminary data.</text>
</comment>
<reference evidence="1 2" key="1">
    <citation type="submission" date="2015-10" db="EMBL/GenBank/DDBJ databases">
        <title>Draft genome sequence of Streptomyces pseudovenezuelae DSM 40212, type strain for the species Streptomyces pseudovenezuelae.</title>
        <authorList>
            <person name="Ruckert C."/>
            <person name="Winkler A."/>
            <person name="Kalinowski J."/>
            <person name="Kampfer P."/>
            <person name="Glaeser S."/>
        </authorList>
    </citation>
    <scope>NUCLEOTIDE SEQUENCE [LARGE SCALE GENOMIC DNA]</scope>
    <source>
        <strain evidence="1 2">DSM 40212</strain>
    </source>
</reference>
<dbReference type="AlphaFoldDB" id="A0A117PNA6"/>
<dbReference type="OrthoDB" id="3970633at2"/>
<organism evidence="1 2">
    <name type="scientific">Streptomyces pseudovenezuelae</name>
    <dbReference type="NCBI Taxonomy" id="67350"/>
    <lineage>
        <taxon>Bacteria</taxon>
        <taxon>Bacillati</taxon>
        <taxon>Actinomycetota</taxon>
        <taxon>Actinomycetes</taxon>
        <taxon>Kitasatosporales</taxon>
        <taxon>Streptomycetaceae</taxon>
        <taxon>Streptomyces</taxon>
        <taxon>Streptomyces aurantiacus group</taxon>
    </lineage>
</organism>
<name>A0A117PNA6_9ACTN</name>
<gene>
    <name evidence="1" type="ORF">AQI94_38695</name>
</gene>
<protein>
    <submittedName>
        <fullName evidence="1">Uncharacterized protein</fullName>
    </submittedName>
</protein>
<evidence type="ECO:0000313" key="1">
    <source>
        <dbReference type="EMBL" id="KUM82701.1"/>
    </source>
</evidence>